<accession>A0A382DAL6</accession>
<dbReference type="InterPro" id="IPR000683">
    <property type="entry name" value="Gfo/Idh/MocA-like_OxRdtase_N"/>
</dbReference>
<protein>
    <recommendedName>
        <fullName evidence="1">Gfo/Idh/MocA-like oxidoreductase N-terminal domain-containing protein</fullName>
    </recommendedName>
</protein>
<dbReference type="InterPro" id="IPR052515">
    <property type="entry name" value="Gfo/Idh/MocA_Oxidoreductase"/>
</dbReference>
<dbReference type="SUPFAM" id="SSF51735">
    <property type="entry name" value="NAD(P)-binding Rossmann-fold domains"/>
    <property type="match status" value="1"/>
</dbReference>
<gene>
    <name evidence="2" type="ORF">METZ01_LOCUS188312</name>
</gene>
<dbReference type="PANTHER" id="PTHR43249">
    <property type="entry name" value="UDP-N-ACETYL-2-AMINO-2-DEOXY-D-GLUCURONATE OXIDASE"/>
    <property type="match status" value="1"/>
</dbReference>
<name>A0A382DAL6_9ZZZZ</name>
<proteinExistence type="predicted"/>
<dbReference type="Gene3D" id="3.40.50.720">
    <property type="entry name" value="NAD(P)-binding Rossmann-like Domain"/>
    <property type="match status" value="1"/>
</dbReference>
<dbReference type="EMBL" id="UINC01038437">
    <property type="protein sequence ID" value="SVB35458.1"/>
    <property type="molecule type" value="Genomic_DNA"/>
</dbReference>
<dbReference type="GO" id="GO:0000166">
    <property type="term" value="F:nucleotide binding"/>
    <property type="evidence" value="ECO:0007669"/>
    <property type="project" value="InterPro"/>
</dbReference>
<reference evidence="2" key="1">
    <citation type="submission" date="2018-05" db="EMBL/GenBank/DDBJ databases">
        <authorList>
            <person name="Lanie J.A."/>
            <person name="Ng W.-L."/>
            <person name="Kazmierczak K.M."/>
            <person name="Andrzejewski T.M."/>
            <person name="Davidsen T.M."/>
            <person name="Wayne K.J."/>
            <person name="Tettelin H."/>
            <person name="Glass J.I."/>
            <person name="Rusch D."/>
            <person name="Podicherti R."/>
            <person name="Tsui H.-C.T."/>
            <person name="Winkler M.E."/>
        </authorList>
    </citation>
    <scope>NUCLEOTIDE SEQUENCE</scope>
</reference>
<dbReference type="Pfam" id="PF01408">
    <property type="entry name" value="GFO_IDH_MocA"/>
    <property type="match status" value="1"/>
</dbReference>
<organism evidence="2">
    <name type="scientific">marine metagenome</name>
    <dbReference type="NCBI Taxonomy" id="408172"/>
    <lineage>
        <taxon>unclassified sequences</taxon>
        <taxon>metagenomes</taxon>
        <taxon>ecological metagenomes</taxon>
    </lineage>
</organism>
<sequence length="109" mass="12330">MSDRKRCIMIGAGGMAGGWIHNFYPRFDDRHQIVALVDINPDVLDDSADFLGLPVEKRFTDMEKAFDEVEADYCTIVIPPAYHKDAVMLAVEKKIDILSEKPIADTWES</sequence>
<feature type="non-terminal residue" evidence="2">
    <location>
        <position position="109"/>
    </location>
</feature>
<evidence type="ECO:0000259" key="1">
    <source>
        <dbReference type="Pfam" id="PF01408"/>
    </source>
</evidence>
<feature type="domain" description="Gfo/Idh/MocA-like oxidoreductase N-terminal" evidence="1">
    <location>
        <begin position="6"/>
        <end position="108"/>
    </location>
</feature>
<dbReference type="AlphaFoldDB" id="A0A382DAL6"/>
<dbReference type="PANTHER" id="PTHR43249:SF1">
    <property type="entry name" value="D-GLUCOSIDE 3-DEHYDROGENASE"/>
    <property type="match status" value="1"/>
</dbReference>
<evidence type="ECO:0000313" key="2">
    <source>
        <dbReference type="EMBL" id="SVB35458.1"/>
    </source>
</evidence>
<dbReference type="InterPro" id="IPR036291">
    <property type="entry name" value="NAD(P)-bd_dom_sf"/>
</dbReference>